<accession>A0A8E2FDW2</accession>
<keyword evidence="4" id="KW-1185">Reference proteome</keyword>
<protein>
    <recommendedName>
        <fullName evidence="2">Non-haem dioxygenase N-terminal domain-containing protein</fullName>
    </recommendedName>
</protein>
<evidence type="ECO:0000313" key="3">
    <source>
        <dbReference type="EMBL" id="OCL14623.1"/>
    </source>
</evidence>
<dbReference type="InterPro" id="IPR026992">
    <property type="entry name" value="DIOX_N"/>
</dbReference>
<organism evidence="3 4">
    <name type="scientific">Glonium stellatum</name>
    <dbReference type="NCBI Taxonomy" id="574774"/>
    <lineage>
        <taxon>Eukaryota</taxon>
        <taxon>Fungi</taxon>
        <taxon>Dikarya</taxon>
        <taxon>Ascomycota</taxon>
        <taxon>Pezizomycotina</taxon>
        <taxon>Dothideomycetes</taxon>
        <taxon>Pleosporomycetidae</taxon>
        <taxon>Gloniales</taxon>
        <taxon>Gloniaceae</taxon>
        <taxon>Glonium</taxon>
    </lineage>
</organism>
<evidence type="ECO:0000313" key="4">
    <source>
        <dbReference type="Proteomes" id="UP000250140"/>
    </source>
</evidence>
<feature type="non-terminal residue" evidence="3">
    <location>
        <position position="196"/>
    </location>
</feature>
<name>A0A8E2FDW2_9PEZI</name>
<feature type="region of interest" description="Disordered" evidence="1">
    <location>
        <begin position="73"/>
        <end position="104"/>
    </location>
</feature>
<sequence length="196" mass="21712">MAPSADPAPVHTLSPSDVAFPGIPPFPKDVPTAPLLRIQLKKLLEGDKEEEERCWRACCELGFFYVDLRTGSKTKRGEKDSRGTDLANGQEHGIEHRNMDQNNGSMGKVEDDAMVDGEALLADADRLFRVEEEFFQLPVEEKVKYDFADQGSYFGYKGYGAGIIDKEGNTDRNEFYNISKTGLLSLTPPLPAPALL</sequence>
<gene>
    <name evidence="3" type="ORF">AOQ84DRAFT_19441</name>
</gene>
<proteinExistence type="predicted"/>
<dbReference type="SUPFAM" id="SSF51197">
    <property type="entry name" value="Clavaminate synthase-like"/>
    <property type="match status" value="1"/>
</dbReference>
<dbReference type="InterPro" id="IPR027443">
    <property type="entry name" value="IPNS-like_sf"/>
</dbReference>
<evidence type="ECO:0000259" key="2">
    <source>
        <dbReference type="Pfam" id="PF14226"/>
    </source>
</evidence>
<evidence type="ECO:0000256" key="1">
    <source>
        <dbReference type="SAM" id="MobiDB-lite"/>
    </source>
</evidence>
<dbReference type="AlphaFoldDB" id="A0A8E2FDW2"/>
<dbReference type="Pfam" id="PF14226">
    <property type="entry name" value="DIOX_N"/>
    <property type="match status" value="1"/>
</dbReference>
<dbReference type="OrthoDB" id="288590at2759"/>
<dbReference type="EMBL" id="KV748554">
    <property type="protein sequence ID" value="OCL14623.1"/>
    <property type="molecule type" value="Genomic_DNA"/>
</dbReference>
<dbReference type="Gene3D" id="2.60.120.330">
    <property type="entry name" value="B-lactam Antibiotic, Isopenicillin N Synthase, Chain"/>
    <property type="match status" value="1"/>
</dbReference>
<feature type="domain" description="Non-haem dioxygenase N-terminal" evidence="2">
    <location>
        <begin position="124"/>
        <end position="180"/>
    </location>
</feature>
<dbReference type="Proteomes" id="UP000250140">
    <property type="component" value="Unassembled WGS sequence"/>
</dbReference>
<reference evidence="3 4" key="1">
    <citation type="journal article" date="2016" name="Nat. Commun.">
        <title>Ectomycorrhizal ecology is imprinted in the genome of the dominant symbiotic fungus Cenococcum geophilum.</title>
        <authorList>
            <consortium name="DOE Joint Genome Institute"/>
            <person name="Peter M."/>
            <person name="Kohler A."/>
            <person name="Ohm R.A."/>
            <person name="Kuo A."/>
            <person name="Krutzmann J."/>
            <person name="Morin E."/>
            <person name="Arend M."/>
            <person name="Barry K.W."/>
            <person name="Binder M."/>
            <person name="Choi C."/>
            <person name="Clum A."/>
            <person name="Copeland A."/>
            <person name="Grisel N."/>
            <person name="Haridas S."/>
            <person name="Kipfer T."/>
            <person name="LaButti K."/>
            <person name="Lindquist E."/>
            <person name="Lipzen A."/>
            <person name="Maire R."/>
            <person name="Meier B."/>
            <person name="Mihaltcheva S."/>
            <person name="Molinier V."/>
            <person name="Murat C."/>
            <person name="Poggeler S."/>
            <person name="Quandt C.A."/>
            <person name="Sperisen C."/>
            <person name="Tritt A."/>
            <person name="Tisserant E."/>
            <person name="Crous P.W."/>
            <person name="Henrissat B."/>
            <person name="Nehls U."/>
            <person name="Egli S."/>
            <person name="Spatafora J.W."/>
            <person name="Grigoriev I.V."/>
            <person name="Martin F.M."/>
        </authorList>
    </citation>
    <scope>NUCLEOTIDE SEQUENCE [LARGE SCALE GENOMIC DNA]</scope>
    <source>
        <strain evidence="3 4">CBS 207.34</strain>
    </source>
</reference>